<evidence type="ECO:0000256" key="2">
    <source>
        <dbReference type="SAM" id="Phobius"/>
    </source>
</evidence>
<keyword evidence="2" id="KW-0472">Membrane</keyword>
<name>A0A4C1V092_EUMVA</name>
<organism evidence="3 4">
    <name type="scientific">Eumeta variegata</name>
    <name type="common">Bagworm moth</name>
    <name type="synonym">Eumeta japonica</name>
    <dbReference type="NCBI Taxonomy" id="151549"/>
    <lineage>
        <taxon>Eukaryota</taxon>
        <taxon>Metazoa</taxon>
        <taxon>Ecdysozoa</taxon>
        <taxon>Arthropoda</taxon>
        <taxon>Hexapoda</taxon>
        <taxon>Insecta</taxon>
        <taxon>Pterygota</taxon>
        <taxon>Neoptera</taxon>
        <taxon>Endopterygota</taxon>
        <taxon>Lepidoptera</taxon>
        <taxon>Glossata</taxon>
        <taxon>Ditrysia</taxon>
        <taxon>Tineoidea</taxon>
        <taxon>Psychidae</taxon>
        <taxon>Oiketicinae</taxon>
        <taxon>Eumeta</taxon>
    </lineage>
</organism>
<evidence type="ECO:0000313" key="4">
    <source>
        <dbReference type="Proteomes" id="UP000299102"/>
    </source>
</evidence>
<protein>
    <submittedName>
        <fullName evidence="3">Uncharacterized protein</fullName>
    </submittedName>
</protein>
<keyword evidence="4" id="KW-1185">Reference proteome</keyword>
<evidence type="ECO:0000256" key="1">
    <source>
        <dbReference type="SAM" id="MobiDB-lite"/>
    </source>
</evidence>
<proteinExistence type="predicted"/>
<sequence>MENIECYRYRRDLEIKTNIAVCHPLRVVHIIKHVLVPSGVRGRGVYAARAFGGRGACPVISYICITMCISTSIRYTLIARFSRRRVPAYITGGHRCDGLNGVRGLEGRISNDINRFLCNLRQHIQDVPKLDVNPEPGENASHVGISTTRFSRKIKLGLLMRKCTRYALSPFRRSLLAACVSSDFVNIGPLTAAARPQRSARTPRANGPYPQPARTYVPKSC</sequence>
<keyword evidence="2" id="KW-0812">Transmembrane</keyword>
<evidence type="ECO:0000313" key="3">
    <source>
        <dbReference type="EMBL" id="GBP32151.1"/>
    </source>
</evidence>
<accession>A0A4C1V092</accession>
<dbReference type="EMBL" id="BGZK01000255">
    <property type="protein sequence ID" value="GBP32151.1"/>
    <property type="molecule type" value="Genomic_DNA"/>
</dbReference>
<dbReference type="Proteomes" id="UP000299102">
    <property type="component" value="Unassembled WGS sequence"/>
</dbReference>
<feature type="transmembrane region" description="Helical" evidence="2">
    <location>
        <begin position="59"/>
        <end position="77"/>
    </location>
</feature>
<reference evidence="3 4" key="1">
    <citation type="journal article" date="2019" name="Commun. Biol.">
        <title>The bagworm genome reveals a unique fibroin gene that provides high tensile strength.</title>
        <authorList>
            <person name="Kono N."/>
            <person name="Nakamura H."/>
            <person name="Ohtoshi R."/>
            <person name="Tomita M."/>
            <person name="Numata K."/>
            <person name="Arakawa K."/>
        </authorList>
    </citation>
    <scope>NUCLEOTIDE SEQUENCE [LARGE SCALE GENOMIC DNA]</scope>
</reference>
<keyword evidence="2" id="KW-1133">Transmembrane helix</keyword>
<dbReference type="AlphaFoldDB" id="A0A4C1V092"/>
<comment type="caution">
    <text evidence="3">The sequence shown here is derived from an EMBL/GenBank/DDBJ whole genome shotgun (WGS) entry which is preliminary data.</text>
</comment>
<feature type="region of interest" description="Disordered" evidence="1">
    <location>
        <begin position="193"/>
        <end position="221"/>
    </location>
</feature>
<gene>
    <name evidence="3" type="ORF">EVAR_80918_1</name>
</gene>